<dbReference type="KEGG" id="poz:I0K15_05900"/>
<evidence type="ECO:0000259" key="1">
    <source>
        <dbReference type="SMART" id="SM00867"/>
    </source>
</evidence>
<sequence length="213" mass="23620">MNHLIRPALLMTLAASAAVAEPKEFTLDLGHAYVGWEIDHLGYSRTVGEFRSYDGTFLIDEGTPENSRISFTIDAASIDSNHAERDAHLRNADFLDVESHSKITFESTSVRMLTPTTGILHGDLTMLGVTNPIEIPFEMVKDAPYVDYVPNYDEVRTVGFEAEAEIFRLDYGMDFVGFVGAPVGLVVTADLHFDLVDCEGMPETNIPCNWGRE</sequence>
<dbReference type="InterPro" id="IPR007372">
    <property type="entry name" value="Lipid/polyisoprenoid-bd_YceI"/>
</dbReference>
<dbReference type="Gene3D" id="2.40.128.110">
    <property type="entry name" value="Lipid/polyisoprenoid-binding, YceI-like"/>
    <property type="match status" value="1"/>
</dbReference>
<dbReference type="AlphaFoldDB" id="A0A7S9LU46"/>
<dbReference type="InterPro" id="IPR036761">
    <property type="entry name" value="TTHA0802/YceI-like_sf"/>
</dbReference>
<name>A0A7S9LU46_9RHOB</name>
<accession>A0A7S9LU46</accession>
<keyword evidence="3" id="KW-1185">Reference proteome</keyword>
<dbReference type="Proteomes" id="UP000594800">
    <property type="component" value="Chromosome"/>
</dbReference>
<gene>
    <name evidence="2" type="ORF">I0K15_05900</name>
</gene>
<dbReference type="RefSeq" id="WP_196104471.1">
    <property type="nucleotide sequence ID" value="NZ_CP064942.1"/>
</dbReference>
<dbReference type="EMBL" id="CP064942">
    <property type="protein sequence ID" value="QPH55272.1"/>
    <property type="molecule type" value="Genomic_DNA"/>
</dbReference>
<feature type="domain" description="Lipid/polyisoprenoid-binding YceI-like" evidence="1">
    <location>
        <begin position="24"/>
        <end position="196"/>
    </location>
</feature>
<proteinExistence type="predicted"/>
<dbReference type="SMART" id="SM00867">
    <property type="entry name" value="YceI"/>
    <property type="match status" value="1"/>
</dbReference>
<evidence type="ECO:0000313" key="3">
    <source>
        <dbReference type="Proteomes" id="UP000594800"/>
    </source>
</evidence>
<evidence type="ECO:0000313" key="2">
    <source>
        <dbReference type="EMBL" id="QPH55272.1"/>
    </source>
</evidence>
<dbReference type="PANTHER" id="PTHR34406">
    <property type="entry name" value="PROTEIN YCEI"/>
    <property type="match status" value="1"/>
</dbReference>
<dbReference type="Pfam" id="PF04264">
    <property type="entry name" value="YceI"/>
    <property type="match status" value="1"/>
</dbReference>
<dbReference type="PANTHER" id="PTHR34406:SF1">
    <property type="entry name" value="PROTEIN YCEI"/>
    <property type="match status" value="1"/>
</dbReference>
<organism evidence="2 3">
    <name type="scientific">Pontivivens ytuae</name>
    <dbReference type="NCBI Taxonomy" id="2789856"/>
    <lineage>
        <taxon>Bacteria</taxon>
        <taxon>Pseudomonadati</taxon>
        <taxon>Pseudomonadota</taxon>
        <taxon>Alphaproteobacteria</taxon>
        <taxon>Rhodobacterales</taxon>
        <taxon>Paracoccaceae</taxon>
        <taxon>Pontivivens</taxon>
    </lineage>
</organism>
<dbReference type="SUPFAM" id="SSF101874">
    <property type="entry name" value="YceI-like"/>
    <property type="match status" value="1"/>
</dbReference>
<reference evidence="2 3" key="1">
    <citation type="submission" date="2020-11" db="EMBL/GenBank/DDBJ databases">
        <title>Description of Pontivivens ytuae sp. nov. isolated from deep sea sediment of Mariana Trench.</title>
        <authorList>
            <person name="Wang Z."/>
            <person name="Sun Q.-L."/>
            <person name="Xu X.-D."/>
            <person name="Tang Y.-Z."/>
            <person name="Zhang J."/>
        </authorList>
    </citation>
    <scope>NUCLEOTIDE SEQUENCE [LARGE SCALE GENOMIC DNA]</scope>
    <source>
        <strain evidence="2 3">MT2928</strain>
    </source>
</reference>
<protein>
    <submittedName>
        <fullName evidence="2">YceI family protein</fullName>
    </submittedName>
</protein>